<protein>
    <submittedName>
        <fullName evidence="5">DUF4352 domain-containing protein</fullName>
    </submittedName>
</protein>
<dbReference type="PROSITE" id="PS51257">
    <property type="entry name" value="PROKAR_LIPOPROTEIN"/>
    <property type="match status" value="1"/>
</dbReference>
<dbReference type="InterPro" id="IPR029051">
    <property type="entry name" value="DUF4352"/>
</dbReference>
<feature type="region of interest" description="Disordered" evidence="2">
    <location>
        <begin position="30"/>
        <end position="58"/>
    </location>
</feature>
<proteinExistence type="predicted"/>
<feature type="domain" description="DUF4352" evidence="4">
    <location>
        <begin position="67"/>
        <end position="182"/>
    </location>
</feature>
<name>A0A3M7TNK3_9BACI</name>
<dbReference type="Pfam" id="PF11611">
    <property type="entry name" value="DUF4352"/>
    <property type="match status" value="1"/>
</dbReference>
<feature type="signal peptide" evidence="3">
    <location>
        <begin position="1"/>
        <end position="18"/>
    </location>
</feature>
<gene>
    <name evidence="5" type="ORF">EBO34_16590</name>
</gene>
<keyword evidence="6" id="KW-1185">Reference proteome</keyword>
<evidence type="ECO:0000313" key="5">
    <source>
        <dbReference type="EMBL" id="RNA66824.1"/>
    </source>
</evidence>
<comment type="caution">
    <text evidence="5">The sequence shown here is derived from an EMBL/GenBank/DDBJ whole genome shotgun (WGS) entry which is preliminary data.</text>
</comment>
<evidence type="ECO:0000259" key="4">
    <source>
        <dbReference type="Pfam" id="PF11611"/>
    </source>
</evidence>
<accession>A0A3M7TNK3</accession>
<dbReference type="AlphaFoldDB" id="A0A3M7TNK3"/>
<dbReference type="RefSeq" id="WP_122900652.1">
    <property type="nucleotide sequence ID" value="NZ_RHIB01000003.1"/>
</dbReference>
<dbReference type="InterPro" id="IPR029050">
    <property type="entry name" value="Immunoprotect_excell_Ig-like"/>
</dbReference>
<dbReference type="EMBL" id="RHIB01000003">
    <property type="protein sequence ID" value="RNA66824.1"/>
    <property type="molecule type" value="Genomic_DNA"/>
</dbReference>
<reference evidence="5 6" key="1">
    <citation type="submission" date="2018-10" db="EMBL/GenBank/DDBJ databases">
        <title>Bacillus Keqinensis sp. nov., a moderately halophilic bacterium isolated from a saline-alkaline lake.</title>
        <authorList>
            <person name="Wang H."/>
        </authorList>
    </citation>
    <scope>NUCLEOTIDE SEQUENCE [LARGE SCALE GENOMIC DNA]</scope>
    <source>
        <strain evidence="5 6">KQ-3</strain>
    </source>
</reference>
<keyword evidence="1 3" id="KW-0732">Signal</keyword>
<evidence type="ECO:0000256" key="1">
    <source>
        <dbReference type="ARBA" id="ARBA00022729"/>
    </source>
</evidence>
<evidence type="ECO:0000256" key="3">
    <source>
        <dbReference type="SAM" id="SignalP"/>
    </source>
</evidence>
<dbReference type="Proteomes" id="UP000278746">
    <property type="component" value="Unassembled WGS sequence"/>
</dbReference>
<evidence type="ECO:0000313" key="6">
    <source>
        <dbReference type="Proteomes" id="UP000278746"/>
    </source>
</evidence>
<feature type="chain" id="PRO_5039517798" evidence="3">
    <location>
        <begin position="19"/>
        <end position="193"/>
    </location>
</feature>
<evidence type="ECO:0000256" key="2">
    <source>
        <dbReference type="SAM" id="MobiDB-lite"/>
    </source>
</evidence>
<feature type="compositionally biased region" description="Acidic residues" evidence="2">
    <location>
        <begin position="40"/>
        <end position="58"/>
    </location>
</feature>
<organism evidence="5 6">
    <name type="scientific">Alteribacter keqinensis</name>
    <dbReference type="NCBI Taxonomy" id="2483800"/>
    <lineage>
        <taxon>Bacteria</taxon>
        <taxon>Bacillati</taxon>
        <taxon>Bacillota</taxon>
        <taxon>Bacilli</taxon>
        <taxon>Bacillales</taxon>
        <taxon>Bacillaceae</taxon>
        <taxon>Alteribacter</taxon>
    </lineage>
</organism>
<dbReference type="OrthoDB" id="1795719at2"/>
<sequence length="193" mass="21133">MKKVRGLMAGLFILGVMAACGESTIENVDKEESAAAATETDTEAVEEEAAETEDAAEEEVVEEEGLGIGDTVNFNGLHVTVNEVRKYEGDGDWETPDNDYFLILDVSIENTTDEAANISTLMQMSLMDPSGYSQDMDIFVDTRGSLDGEVGAGRTMAGEISFDVEDADFFEFIFEDPFRSGQAIWEMDSSDWN</sequence>
<dbReference type="Gene3D" id="2.60.40.1240">
    <property type="match status" value="1"/>
</dbReference>